<dbReference type="InterPro" id="IPR013517">
    <property type="entry name" value="FG-GAP"/>
</dbReference>
<protein>
    <submittedName>
        <fullName evidence="2">FG-GAP repeat protein</fullName>
    </submittedName>
</protein>
<name>A0A518CVG2_9BACT</name>
<dbReference type="PANTHER" id="PTHR46580">
    <property type="entry name" value="SENSOR KINASE-RELATED"/>
    <property type="match status" value="1"/>
</dbReference>
<reference evidence="2 3" key="1">
    <citation type="submission" date="2019-02" db="EMBL/GenBank/DDBJ databases">
        <title>Deep-cultivation of Planctomycetes and their phenomic and genomic characterization uncovers novel biology.</title>
        <authorList>
            <person name="Wiegand S."/>
            <person name="Jogler M."/>
            <person name="Boedeker C."/>
            <person name="Pinto D."/>
            <person name="Vollmers J."/>
            <person name="Rivas-Marin E."/>
            <person name="Kohn T."/>
            <person name="Peeters S.H."/>
            <person name="Heuer A."/>
            <person name="Rast P."/>
            <person name="Oberbeckmann S."/>
            <person name="Bunk B."/>
            <person name="Jeske O."/>
            <person name="Meyerdierks A."/>
            <person name="Storesund J.E."/>
            <person name="Kallscheuer N."/>
            <person name="Luecker S."/>
            <person name="Lage O.M."/>
            <person name="Pohl T."/>
            <person name="Merkel B.J."/>
            <person name="Hornburger P."/>
            <person name="Mueller R.-W."/>
            <person name="Bruemmer F."/>
            <person name="Labrenz M."/>
            <person name="Spormann A.M."/>
            <person name="Op den Camp H."/>
            <person name="Overmann J."/>
            <person name="Amann R."/>
            <person name="Jetten M.S.M."/>
            <person name="Mascher T."/>
            <person name="Medema M.H."/>
            <person name="Devos D.P."/>
            <person name="Kaster A.-K."/>
            <person name="Ovreas L."/>
            <person name="Rohde M."/>
            <person name="Galperin M.Y."/>
            <person name="Jogler C."/>
        </authorList>
    </citation>
    <scope>NUCLEOTIDE SEQUENCE [LARGE SCALE GENOMIC DNA]</scope>
    <source>
        <strain evidence="2 3">Pla163</strain>
    </source>
</reference>
<dbReference type="InterPro" id="IPR028994">
    <property type="entry name" value="Integrin_alpha_N"/>
</dbReference>
<evidence type="ECO:0000256" key="1">
    <source>
        <dbReference type="ARBA" id="ARBA00022729"/>
    </source>
</evidence>
<evidence type="ECO:0000313" key="3">
    <source>
        <dbReference type="Proteomes" id="UP000319342"/>
    </source>
</evidence>
<proteinExistence type="predicted"/>
<dbReference type="EMBL" id="CP036290">
    <property type="protein sequence ID" value="QDU83204.1"/>
    <property type="molecule type" value="Genomic_DNA"/>
</dbReference>
<dbReference type="Gene3D" id="2.130.10.130">
    <property type="entry name" value="Integrin alpha, N-terminal"/>
    <property type="match status" value="3"/>
</dbReference>
<dbReference type="Pfam" id="PF13517">
    <property type="entry name" value="FG-GAP_3"/>
    <property type="match status" value="5"/>
</dbReference>
<dbReference type="SUPFAM" id="SSF69318">
    <property type="entry name" value="Integrin alpha N-terminal domain"/>
    <property type="match status" value="2"/>
</dbReference>
<dbReference type="Proteomes" id="UP000319342">
    <property type="component" value="Chromosome"/>
</dbReference>
<gene>
    <name evidence="2" type="ORF">Pla163_03020</name>
</gene>
<evidence type="ECO:0000313" key="2">
    <source>
        <dbReference type="EMBL" id="QDU83204.1"/>
    </source>
</evidence>
<dbReference type="AlphaFoldDB" id="A0A518CVG2"/>
<keyword evidence="1" id="KW-0732">Signal</keyword>
<sequence>MGLIGVGTVEQPIFMPMFDATVHLGAPLFATELVLIDTSGVAYGTLVPVSFSPNLCGIEFLSQAMIVDAKASGGLALSNGRRFSIGEDDDGPLLPQPLFRLPGRPDAIAAGDFDGDGIDDVVVGDFTLETLSVVLSRSGGDRVLGGSVQLPERATDVEVGDFDGDGKVDALALSGTAGWAHVCVGDGAGNLVHASSFPTGGLSSDMVVGDFDGDGVLDVAVSNDAFGAISLALGHGDGSFGLPFAFSVPGTPVFLTSADLNGDGDLDLAVAMYDQSRMGVLDNDGNGTFSLTVEFGLPGSPRGIGVGDFDGDGAIDVVTTTSSLTNVTLGDGAGGFGGLIQSSWLGFRIAVADLDGDGRDDLVSTKGDRIAIYRGVGDGTFVDAATVPVYAYTSLAVGNLDGRSELDLAVLWADNLPELSGVVAVFGHADELGVPVEIGGPQFEGKVGAAGDVDGDGFDELVVATDSNAVVTFDGGGSFDLVATSSRDVGMLLSKMLLEDVNGDGRLDVVALGPVESDVLLVLIGRGNGTFLPPVFRSTGDRPEGLGIGDLDGDGHLDIATGNNNSNDISLFLGDGTGVFSDPQLIPFAENVKKFTVVDLTGDGVAEVLTAGPQPDLLRVWNWSSSGMVLANSYPVPSLSNRIVATDVDFDGDVDVIVQARVEVVVFENLGGGALTAVGSLIDTSYPFNDVMVEDLDGDGVQDLIVERTLLESRGLSVYVSEDDLAVGPERPYVSSLARAPFAQGDFDGDGVTDLVVFDDFLDIAFVLPGQLFR</sequence>
<accession>A0A518CVG2</accession>
<keyword evidence="3" id="KW-1185">Reference proteome</keyword>
<organism evidence="2 3">
    <name type="scientific">Rohdeia mirabilis</name>
    <dbReference type="NCBI Taxonomy" id="2528008"/>
    <lineage>
        <taxon>Bacteria</taxon>
        <taxon>Pseudomonadati</taxon>
        <taxon>Planctomycetota</taxon>
        <taxon>Planctomycetia</taxon>
        <taxon>Planctomycetia incertae sedis</taxon>
        <taxon>Rohdeia</taxon>
    </lineage>
</organism>